<evidence type="ECO:0000313" key="17">
    <source>
        <dbReference type="EMBL" id="CAG7722244.1"/>
    </source>
</evidence>
<dbReference type="GO" id="GO:0004312">
    <property type="term" value="F:fatty acid synthase activity"/>
    <property type="evidence" value="ECO:0007669"/>
    <property type="project" value="UniProtKB-EC"/>
</dbReference>
<evidence type="ECO:0000256" key="3">
    <source>
        <dbReference type="ARBA" id="ARBA00022450"/>
    </source>
</evidence>
<evidence type="ECO:0000256" key="8">
    <source>
        <dbReference type="ARBA" id="ARBA00022857"/>
    </source>
</evidence>
<evidence type="ECO:0000256" key="9">
    <source>
        <dbReference type="ARBA" id="ARBA00023002"/>
    </source>
</evidence>
<dbReference type="Proteomes" id="UP000708208">
    <property type="component" value="Unassembled WGS sequence"/>
</dbReference>
<keyword evidence="3" id="KW-0596">Phosphopantetheine</keyword>
<keyword evidence="12" id="KW-0275">Fatty acid biosynthesis</keyword>
<evidence type="ECO:0000256" key="5">
    <source>
        <dbReference type="ARBA" id="ARBA00022679"/>
    </source>
</evidence>
<accession>A0A8J2KAF1</accession>
<dbReference type="GO" id="GO:0006633">
    <property type="term" value="P:fatty acid biosynthetic process"/>
    <property type="evidence" value="ECO:0007669"/>
    <property type="project" value="UniProtKB-KW"/>
</dbReference>
<name>A0A8J2KAF1_9HEXA</name>
<keyword evidence="10" id="KW-0520">NAD</keyword>
<keyword evidence="9" id="KW-0560">Oxidoreductase</keyword>
<feature type="domain" description="Ketosynthase family 3 (KS3)" evidence="16">
    <location>
        <begin position="1"/>
        <end position="350"/>
    </location>
</feature>
<sequence>MVGDANERYNVEEFDVPLRMAVLKDLDRFDSEFFTIHAKQAAAMDPRIKLLLEVSYEAILDAGINPIDIQGSNTGVFVASCDGAAGAIGTRSRPLEKINMYGMLGSVSSMMANRLSYTFNFTGPSYVVDTACSSSFVALQQALLSIRAGICDAAIVASAHTHHDPVGSHCFHQLKMTSPDGKCKVFDASADGYVRSEAAVAIYICKKQVAKRTYGTLIHASINNDGYTEQGITFPSEVGQENAIRQVYTETGISPLEVDYIEAHGTGTKVGDPQEMSTITKIFCEGRAGPLLIGSVKSNMGHPEPVAGLCAIAKNLWNYRIILRNYRGKKGSKSLTTCSRRPMRFWEVTQ</sequence>
<dbReference type="InterPro" id="IPR014030">
    <property type="entry name" value="Ketoacyl_synth_N"/>
</dbReference>
<evidence type="ECO:0000256" key="12">
    <source>
        <dbReference type="ARBA" id="ARBA00023160"/>
    </source>
</evidence>
<dbReference type="InterPro" id="IPR014031">
    <property type="entry name" value="Ketoacyl_synth_C"/>
</dbReference>
<proteinExistence type="inferred from homology"/>
<evidence type="ECO:0000256" key="14">
    <source>
        <dbReference type="ARBA" id="ARBA00044883"/>
    </source>
</evidence>
<evidence type="ECO:0000256" key="15">
    <source>
        <dbReference type="RuleBase" id="RU003694"/>
    </source>
</evidence>
<evidence type="ECO:0000256" key="11">
    <source>
        <dbReference type="ARBA" id="ARBA00023098"/>
    </source>
</evidence>
<keyword evidence="7" id="KW-0276">Fatty acid metabolism</keyword>
<evidence type="ECO:0000256" key="10">
    <source>
        <dbReference type="ARBA" id="ARBA00023027"/>
    </source>
</evidence>
<dbReference type="InterPro" id="IPR020841">
    <property type="entry name" value="PKS_Beta-ketoAc_synthase_dom"/>
</dbReference>
<dbReference type="PROSITE" id="PS00606">
    <property type="entry name" value="KS3_1"/>
    <property type="match status" value="1"/>
</dbReference>
<dbReference type="InterPro" id="IPR018201">
    <property type="entry name" value="Ketoacyl_synth_AS"/>
</dbReference>
<keyword evidence="18" id="KW-1185">Reference proteome</keyword>
<dbReference type="GO" id="GO:0016787">
    <property type="term" value="F:hydrolase activity"/>
    <property type="evidence" value="ECO:0007669"/>
    <property type="project" value="UniProtKB-KW"/>
</dbReference>
<dbReference type="PANTHER" id="PTHR43775">
    <property type="entry name" value="FATTY ACID SYNTHASE"/>
    <property type="match status" value="1"/>
</dbReference>
<keyword evidence="5 15" id="KW-0808">Transferase</keyword>
<dbReference type="OrthoDB" id="329835at2759"/>
<dbReference type="PANTHER" id="PTHR43775:SF7">
    <property type="entry name" value="FATTY ACID SYNTHASE"/>
    <property type="match status" value="1"/>
</dbReference>
<keyword evidence="8" id="KW-0521">NADP</keyword>
<comment type="similarity">
    <text evidence="15">Belongs to the thiolase-like superfamily. Beta-ketoacyl-ACP synthases family.</text>
</comment>
<dbReference type="Pfam" id="PF00109">
    <property type="entry name" value="ketoacyl-synt"/>
    <property type="match status" value="1"/>
</dbReference>
<evidence type="ECO:0000256" key="13">
    <source>
        <dbReference type="ARBA" id="ARBA00023268"/>
    </source>
</evidence>
<dbReference type="SMART" id="SM00825">
    <property type="entry name" value="PKS_KS"/>
    <property type="match status" value="1"/>
</dbReference>
<protein>
    <recommendedName>
        <fullName evidence="2">Fatty acid synthase</fullName>
        <ecNumber evidence="1">2.3.1.85</ecNumber>
    </recommendedName>
</protein>
<dbReference type="PROSITE" id="PS52004">
    <property type="entry name" value="KS3_2"/>
    <property type="match status" value="1"/>
</dbReference>
<dbReference type="InterPro" id="IPR050091">
    <property type="entry name" value="PKS_NRPS_Biosynth_Enz"/>
</dbReference>
<evidence type="ECO:0000259" key="16">
    <source>
        <dbReference type="PROSITE" id="PS52004"/>
    </source>
</evidence>
<evidence type="ECO:0000256" key="1">
    <source>
        <dbReference type="ARBA" id="ARBA00012873"/>
    </source>
</evidence>
<keyword evidence="4" id="KW-0444">Lipid biosynthesis</keyword>
<dbReference type="EMBL" id="CAJVCH010087760">
    <property type="protein sequence ID" value="CAG7722244.1"/>
    <property type="molecule type" value="Genomic_DNA"/>
</dbReference>
<comment type="caution">
    <text evidence="17">The sequence shown here is derived from an EMBL/GenBank/DDBJ whole genome shotgun (WGS) entry which is preliminary data.</text>
</comment>
<dbReference type="Pfam" id="PF02801">
    <property type="entry name" value="Ketoacyl-synt_C"/>
    <property type="match status" value="1"/>
</dbReference>
<keyword evidence="13" id="KW-0511">Multifunctional enzyme</keyword>
<dbReference type="AlphaFoldDB" id="A0A8J2KAF1"/>
<evidence type="ECO:0000256" key="7">
    <source>
        <dbReference type="ARBA" id="ARBA00022832"/>
    </source>
</evidence>
<reference evidence="17" key="1">
    <citation type="submission" date="2021-06" db="EMBL/GenBank/DDBJ databases">
        <authorList>
            <person name="Hodson N. C."/>
            <person name="Mongue J. A."/>
            <person name="Jaron S. K."/>
        </authorList>
    </citation>
    <scope>NUCLEOTIDE SEQUENCE</scope>
</reference>
<dbReference type="GO" id="GO:0004315">
    <property type="term" value="F:3-oxoacyl-[acyl-carrier-protein] synthase activity"/>
    <property type="evidence" value="ECO:0007669"/>
    <property type="project" value="InterPro"/>
</dbReference>
<dbReference type="EC" id="2.3.1.85" evidence="1"/>
<keyword evidence="6" id="KW-0378">Hydrolase</keyword>
<dbReference type="GO" id="GO:0016491">
    <property type="term" value="F:oxidoreductase activity"/>
    <property type="evidence" value="ECO:0007669"/>
    <property type="project" value="UniProtKB-KW"/>
</dbReference>
<evidence type="ECO:0000313" key="18">
    <source>
        <dbReference type="Proteomes" id="UP000708208"/>
    </source>
</evidence>
<comment type="catalytic activity">
    <reaction evidence="14">
        <text>acetyl-CoA + n malonyl-CoA + 2n NADPH + 2n H(+) = a long-chain fatty acid + (n+1) CoA + n CO2 + 2n NADP(+).</text>
        <dbReference type="EC" id="2.3.1.85"/>
    </reaction>
</comment>
<evidence type="ECO:0000256" key="4">
    <source>
        <dbReference type="ARBA" id="ARBA00022516"/>
    </source>
</evidence>
<evidence type="ECO:0000256" key="2">
    <source>
        <dbReference type="ARBA" id="ARBA00018769"/>
    </source>
</evidence>
<keyword evidence="11" id="KW-0443">Lipid metabolism</keyword>
<evidence type="ECO:0000256" key="6">
    <source>
        <dbReference type="ARBA" id="ARBA00022801"/>
    </source>
</evidence>
<dbReference type="CDD" id="cd00833">
    <property type="entry name" value="PKS"/>
    <property type="match status" value="1"/>
</dbReference>
<gene>
    <name evidence="17" type="ORF">AFUS01_LOCUS11402</name>
</gene>
<organism evidence="17 18">
    <name type="scientific">Allacma fusca</name>
    <dbReference type="NCBI Taxonomy" id="39272"/>
    <lineage>
        <taxon>Eukaryota</taxon>
        <taxon>Metazoa</taxon>
        <taxon>Ecdysozoa</taxon>
        <taxon>Arthropoda</taxon>
        <taxon>Hexapoda</taxon>
        <taxon>Collembola</taxon>
        <taxon>Symphypleona</taxon>
        <taxon>Sminthuridae</taxon>
        <taxon>Allacma</taxon>
    </lineage>
</organism>